<dbReference type="Proteomes" id="UP000826271">
    <property type="component" value="Unassembled WGS sequence"/>
</dbReference>
<feature type="transmembrane region" description="Helical" evidence="14">
    <location>
        <begin position="895"/>
        <end position="912"/>
    </location>
</feature>
<dbReference type="Pfam" id="PF14111">
    <property type="entry name" value="DUF4283"/>
    <property type="match status" value="1"/>
</dbReference>
<dbReference type="Pfam" id="PF05631">
    <property type="entry name" value="MFS_5"/>
    <property type="match status" value="1"/>
</dbReference>
<dbReference type="Gene3D" id="1.20.1250.20">
    <property type="entry name" value="MFS general substrate transporter like domains"/>
    <property type="match status" value="1"/>
</dbReference>
<evidence type="ECO:0000256" key="4">
    <source>
        <dbReference type="ARBA" id="ARBA00022448"/>
    </source>
</evidence>
<evidence type="ECO:0000256" key="1">
    <source>
        <dbReference type="ARBA" id="ARBA00003019"/>
    </source>
</evidence>
<keyword evidence="6 14" id="KW-0812">Transmembrane</keyword>
<evidence type="ECO:0000256" key="3">
    <source>
        <dbReference type="ARBA" id="ARBA00021242"/>
    </source>
</evidence>
<sequence length="944" mass="104389">MEDQISRLERISLTALEKIEIEIPADVWKPGSNLFDRVVVGRLLSGSRFNFMAFKKIMLNAFKSRKRIDFEKIENGRFLLNFENSHDLEKVLDGGPWCYDNDLVILQLLLENDDPLSVPMVWVDFSVLARGLPISKMTKDMASFIGNSLGKFRSIDLARNGVSGGSSMHIRVGLDVTKLLRRVSLFKAGSNIFNISYMYERLPNFCYICSTMGHIFQFCDAPNKDDFKNLNKELPFGPSLRASNKVHYPYRSMRRGSDAFSLRNSSPSRSSQVASWLKDTRPHTSRNDSSRRDNGDGSKDLETRYPSCQISPPGQAIPDSTQARGVGDGIAIPSSTPLSMTWEKRGASGTSLSSWHNVTSTGTIVPMVTSPVKIVSPGDKIVEPSCHIHDFDSHLMLSPMQSVTACSIQSPSGETQAIQVLLQTPNPPVSQWRLFQEPIGDGNLTTESNPPNSSPILINIPLQFAMSPVQSERKTNSLKLQREMEIFYYAVFGVLAAVVAALELSKSNKDRINTSPAFHSFKNNYLLVYSLMMAGDWLQGPYVYYLYSTYGFGKGEIGQLFIAGFGSSMLFGTIVGSLADKQGRKRACVTYCITYILSCVTKHSPQYKILMIGRVLGGIATSLLFSAFESWLVAEHFKRGFDQQWLSITFSKAIFLGNGLVAILAGLFGNLLVDSLNLGAVSPFDAAAVFLAIGMAVILSSWTENYGDPSENKDLLTQFKGAAVAIASDEKIALLGAIQSLFEGSMYTFVFLWTPALSPNDEEIPHGFIFATFMLGSMLGSSIASRLLARNSVKVESYMQIVFVISSASLLLPILTNFLVPSPKAKGGGISFAGCLQLLGFCTFEACVGIFWPSIMKMRSQYIPEEARSTIMNFFRIPLNIFVCIVLYNVNAFPITVMFGMCSIFLFVASILQRRLSAIGDRPKTEEWTMMKEKNAEAEPLNIA</sequence>
<keyword evidence="4" id="KW-0813">Transport</keyword>
<proteinExistence type="inferred from homology"/>
<evidence type="ECO:0000256" key="9">
    <source>
        <dbReference type="ARBA" id="ARBA00023136"/>
    </source>
</evidence>
<evidence type="ECO:0000313" key="17">
    <source>
        <dbReference type="EMBL" id="KAG8381101.1"/>
    </source>
</evidence>
<evidence type="ECO:0000256" key="13">
    <source>
        <dbReference type="SAM" id="MobiDB-lite"/>
    </source>
</evidence>
<feature type="transmembrane region" description="Helical" evidence="14">
    <location>
        <begin position="801"/>
        <end position="819"/>
    </location>
</feature>
<organism evidence="17 18">
    <name type="scientific">Buddleja alternifolia</name>
    <dbReference type="NCBI Taxonomy" id="168488"/>
    <lineage>
        <taxon>Eukaryota</taxon>
        <taxon>Viridiplantae</taxon>
        <taxon>Streptophyta</taxon>
        <taxon>Embryophyta</taxon>
        <taxon>Tracheophyta</taxon>
        <taxon>Spermatophyta</taxon>
        <taxon>Magnoliopsida</taxon>
        <taxon>eudicotyledons</taxon>
        <taxon>Gunneridae</taxon>
        <taxon>Pentapetalae</taxon>
        <taxon>asterids</taxon>
        <taxon>lamiids</taxon>
        <taxon>Lamiales</taxon>
        <taxon>Scrophulariaceae</taxon>
        <taxon>Buddlejeae</taxon>
        <taxon>Buddleja</taxon>
    </lineage>
</organism>
<feature type="compositionally biased region" description="Basic and acidic residues" evidence="13">
    <location>
        <begin position="278"/>
        <end position="303"/>
    </location>
</feature>
<feature type="transmembrane region" description="Helical" evidence="14">
    <location>
        <begin position="684"/>
        <end position="702"/>
    </location>
</feature>
<dbReference type="InterPro" id="IPR025558">
    <property type="entry name" value="DUF4283"/>
</dbReference>
<dbReference type="PANTHER" id="PTHR23516">
    <property type="entry name" value="SAM (S-ADENOSYL METHIONINE) TRANSPORTER"/>
    <property type="match status" value="1"/>
</dbReference>
<evidence type="ECO:0000256" key="7">
    <source>
        <dbReference type="ARBA" id="ARBA00022989"/>
    </source>
</evidence>
<dbReference type="GO" id="GO:0015098">
    <property type="term" value="F:molybdate ion transmembrane transporter activity"/>
    <property type="evidence" value="ECO:0007669"/>
    <property type="project" value="InterPro"/>
</dbReference>
<feature type="transmembrane region" description="Helical" evidence="14">
    <location>
        <begin position="768"/>
        <end position="789"/>
    </location>
</feature>
<dbReference type="GO" id="GO:0005886">
    <property type="term" value="C:plasma membrane"/>
    <property type="evidence" value="ECO:0007669"/>
    <property type="project" value="UniProtKB-SubCell"/>
</dbReference>
<feature type="domain" description="Zinc knuckle CX2CX4HX4C" evidence="16">
    <location>
        <begin position="175"/>
        <end position="220"/>
    </location>
</feature>
<feature type="transmembrane region" description="Helical" evidence="14">
    <location>
        <begin position="653"/>
        <end position="672"/>
    </location>
</feature>
<evidence type="ECO:0000256" key="12">
    <source>
        <dbReference type="ARBA" id="ARBA00044504"/>
    </source>
</evidence>
<feature type="transmembrane region" description="Helical" evidence="14">
    <location>
        <begin position="611"/>
        <end position="633"/>
    </location>
</feature>
<evidence type="ECO:0000256" key="8">
    <source>
        <dbReference type="ARBA" id="ARBA00023065"/>
    </source>
</evidence>
<dbReference type="InterPro" id="IPR025836">
    <property type="entry name" value="Zn_knuckle_CX2CX4HX4C"/>
</dbReference>
<comment type="similarity">
    <text evidence="12">Belongs to the major facilitator superfamily. Phosphate:H(+) symporter (TC 2.A.1.9) family.</text>
</comment>
<feature type="region of interest" description="Disordered" evidence="13">
    <location>
        <begin position="258"/>
        <end position="336"/>
    </location>
</feature>
<feature type="transmembrane region" description="Helical" evidence="14">
    <location>
        <begin position="525"/>
        <end position="545"/>
    </location>
</feature>
<protein>
    <recommendedName>
        <fullName evidence="3">Molybdate-anion transporter</fullName>
    </recommendedName>
    <alternativeName>
        <fullName evidence="10">Major facilitator superfamily domain-containing protein 5</fullName>
    </alternativeName>
    <alternativeName>
        <fullName evidence="11">Molybdate transporter 2 homolog</fullName>
    </alternativeName>
</protein>
<feature type="transmembrane region" description="Helical" evidence="14">
    <location>
        <begin position="831"/>
        <end position="852"/>
    </location>
</feature>
<accession>A0AAV6XDC4</accession>
<feature type="compositionally biased region" description="Polar residues" evidence="13">
    <location>
        <begin position="306"/>
        <end position="323"/>
    </location>
</feature>
<evidence type="ECO:0000259" key="15">
    <source>
        <dbReference type="Pfam" id="PF14111"/>
    </source>
</evidence>
<keyword evidence="7 14" id="KW-1133">Transmembrane helix</keyword>
<dbReference type="AlphaFoldDB" id="A0AAV6XDC4"/>
<dbReference type="CDD" id="cd17487">
    <property type="entry name" value="MFS_MFSD5_like"/>
    <property type="match status" value="1"/>
</dbReference>
<evidence type="ECO:0000256" key="11">
    <source>
        <dbReference type="ARBA" id="ARBA00032555"/>
    </source>
</evidence>
<keyword evidence="9 14" id="KW-0472">Membrane</keyword>
<keyword evidence="5" id="KW-1003">Cell membrane</keyword>
<feature type="domain" description="DUF4283" evidence="15">
    <location>
        <begin position="33"/>
        <end position="107"/>
    </location>
</feature>
<feature type="transmembrane region" description="Helical" evidence="14">
    <location>
        <begin position="557"/>
        <end position="579"/>
    </location>
</feature>
<comment type="caution">
    <text evidence="17">The sequence shown here is derived from an EMBL/GenBank/DDBJ whole genome shotgun (WGS) entry which is preliminary data.</text>
</comment>
<dbReference type="Pfam" id="PF14392">
    <property type="entry name" value="zf-CCHC_4"/>
    <property type="match status" value="1"/>
</dbReference>
<comment type="subcellular location">
    <subcellularLocation>
        <location evidence="2">Cell membrane</location>
        <topology evidence="2">Multi-pass membrane protein</topology>
    </subcellularLocation>
</comment>
<evidence type="ECO:0000256" key="6">
    <source>
        <dbReference type="ARBA" id="ARBA00022692"/>
    </source>
</evidence>
<dbReference type="InterPro" id="IPR036259">
    <property type="entry name" value="MFS_trans_sf"/>
</dbReference>
<evidence type="ECO:0000256" key="2">
    <source>
        <dbReference type="ARBA" id="ARBA00004651"/>
    </source>
</evidence>
<evidence type="ECO:0000256" key="14">
    <source>
        <dbReference type="SAM" id="Phobius"/>
    </source>
</evidence>
<keyword evidence="18" id="KW-1185">Reference proteome</keyword>
<feature type="compositionally biased region" description="Low complexity" evidence="13">
    <location>
        <begin position="261"/>
        <end position="275"/>
    </location>
</feature>
<dbReference type="InterPro" id="IPR008509">
    <property type="entry name" value="MOT2/MFSD5"/>
</dbReference>
<evidence type="ECO:0000259" key="16">
    <source>
        <dbReference type="Pfam" id="PF14392"/>
    </source>
</evidence>
<keyword evidence="8" id="KW-0406">Ion transport</keyword>
<gene>
    <name evidence="17" type="ORF">BUALT_Bualt06G0087200</name>
</gene>
<evidence type="ECO:0000256" key="5">
    <source>
        <dbReference type="ARBA" id="ARBA00022475"/>
    </source>
</evidence>
<name>A0AAV6XDC4_9LAMI</name>
<reference evidence="17" key="1">
    <citation type="submission" date="2019-10" db="EMBL/GenBank/DDBJ databases">
        <authorList>
            <person name="Zhang R."/>
            <person name="Pan Y."/>
            <person name="Wang J."/>
            <person name="Ma R."/>
            <person name="Yu S."/>
        </authorList>
    </citation>
    <scope>NUCLEOTIDE SEQUENCE</scope>
    <source>
        <strain evidence="17">LA-IB0</strain>
        <tissue evidence="17">Leaf</tissue>
    </source>
</reference>
<dbReference type="GO" id="GO:0006811">
    <property type="term" value="P:monoatomic ion transport"/>
    <property type="evidence" value="ECO:0007669"/>
    <property type="project" value="UniProtKB-KW"/>
</dbReference>
<evidence type="ECO:0000313" key="18">
    <source>
        <dbReference type="Proteomes" id="UP000826271"/>
    </source>
</evidence>
<dbReference type="EMBL" id="WHWC01000006">
    <property type="protein sequence ID" value="KAG8381101.1"/>
    <property type="molecule type" value="Genomic_DNA"/>
</dbReference>
<comment type="function">
    <text evidence="1">Mediates high-affinity intracellular uptake of the rare oligo-element molybdenum.</text>
</comment>
<dbReference type="SUPFAM" id="SSF103473">
    <property type="entry name" value="MFS general substrate transporter"/>
    <property type="match status" value="1"/>
</dbReference>
<evidence type="ECO:0000256" key="10">
    <source>
        <dbReference type="ARBA" id="ARBA00030646"/>
    </source>
</evidence>
<feature type="transmembrane region" description="Helical" evidence="14">
    <location>
        <begin position="486"/>
        <end position="504"/>
    </location>
</feature>
<feature type="transmembrane region" description="Helical" evidence="14">
    <location>
        <begin position="873"/>
        <end position="889"/>
    </location>
</feature>
<dbReference type="PANTHER" id="PTHR23516:SF1">
    <property type="entry name" value="MOLYBDATE-ANION TRANSPORTER"/>
    <property type="match status" value="1"/>
</dbReference>